<evidence type="ECO:0000256" key="1">
    <source>
        <dbReference type="ARBA" id="ARBA00022835"/>
    </source>
</evidence>
<dbReference type="EMBL" id="AHGT01000033">
    <property type="protein sequence ID" value="ESU37106.1"/>
    <property type="molecule type" value="Genomic_DNA"/>
</dbReference>
<dbReference type="PANTHER" id="PTHR21321">
    <property type="entry name" value="PNAS-3 RELATED"/>
    <property type="match status" value="1"/>
</dbReference>
<dbReference type="InterPro" id="IPR036612">
    <property type="entry name" value="KH_dom_type_1_sf"/>
</dbReference>
<protein>
    <submittedName>
        <fullName evidence="4">Exosome complex exonuclease RRP4</fullName>
    </submittedName>
</protein>
<dbReference type="InterPro" id="IPR048565">
    <property type="entry name" value="S1_RRP4"/>
</dbReference>
<name>V6TE34_GIAIN</name>
<dbReference type="GO" id="GO:0004527">
    <property type="term" value="F:exonuclease activity"/>
    <property type="evidence" value="ECO:0007669"/>
    <property type="project" value="UniProtKB-KW"/>
</dbReference>
<dbReference type="GO" id="GO:0071051">
    <property type="term" value="P:poly(A)-dependent snoRNA 3'-end processing"/>
    <property type="evidence" value="ECO:0007669"/>
    <property type="project" value="TreeGrafter"/>
</dbReference>
<organism evidence="4 5">
    <name type="scientific">Giardia intestinalis</name>
    <name type="common">Giardia lamblia</name>
    <dbReference type="NCBI Taxonomy" id="5741"/>
    <lineage>
        <taxon>Eukaryota</taxon>
        <taxon>Metamonada</taxon>
        <taxon>Diplomonadida</taxon>
        <taxon>Hexamitidae</taxon>
        <taxon>Giardiinae</taxon>
        <taxon>Giardia</taxon>
    </lineage>
</organism>
<dbReference type="VEuPathDB" id="GiardiaDB:GL50803_0033022"/>
<dbReference type="Gene3D" id="2.40.50.100">
    <property type="match status" value="1"/>
</dbReference>
<evidence type="ECO:0000256" key="2">
    <source>
        <dbReference type="ARBA" id="ARBA00022884"/>
    </source>
</evidence>
<dbReference type="SUPFAM" id="SSF110324">
    <property type="entry name" value="Ribosomal L27 protein-like"/>
    <property type="match status" value="1"/>
</dbReference>
<dbReference type="VEuPathDB" id="GiardiaDB:QR46_1890"/>
<keyword evidence="4" id="KW-0269">Exonuclease</keyword>
<dbReference type="SUPFAM" id="SSF54791">
    <property type="entry name" value="Eukaryotic type KH-domain (KH-domain type I)"/>
    <property type="match status" value="1"/>
</dbReference>
<keyword evidence="4" id="KW-0540">Nuclease</keyword>
<dbReference type="SUPFAM" id="SSF50249">
    <property type="entry name" value="Nucleic acid-binding proteins"/>
    <property type="match status" value="1"/>
</dbReference>
<dbReference type="InterPro" id="IPR012340">
    <property type="entry name" value="NA-bd_OB-fold"/>
</dbReference>
<reference evidence="5" key="1">
    <citation type="submission" date="2012-02" db="EMBL/GenBank/DDBJ databases">
        <title>Genome sequencing of Giardia lamblia Genotypes A2 and B isolates (DH and GS) and comparative analysis with the genomes of Genotypes A1 and E (WB and Pig).</title>
        <authorList>
            <person name="Adam R."/>
            <person name="Dahlstrom E."/>
            <person name="Martens C."/>
            <person name="Bruno D."/>
            <person name="Barbian K."/>
            <person name="Porcella S.F."/>
            <person name="Nash T."/>
        </authorList>
    </citation>
    <scope>NUCLEOTIDE SEQUENCE</scope>
    <source>
        <strain evidence="5">DH</strain>
    </source>
</reference>
<dbReference type="GO" id="GO:0000177">
    <property type="term" value="C:cytoplasmic exosome (RNase complex)"/>
    <property type="evidence" value="ECO:0007669"/>
    <property type="project" value="TreeGrafter"/>
</dbReference>
<gene>
    <name evidence="4" type="ORF">DHA2_33022</name>
</gene>
<dbReference type="Pfam" id="PF21266">
    <property type="entry name" value="S1_RRP4"/>
    <property type="match status" value="1"/>
</dbReference>
<keyword evidence="2" id="KW-0694">RNA-binding</keyword>
<reference evidence="4 5" key="2">
    <citation type="journal article" date="2013" name="Genome Biol. Evol.">
        <title>Genome sequencing of Giardia lamblia genotypes A2 and B isolates (DH and GS) and comparative analysis with the genomes of genotypes A1 and E (WB and Pig).</title>
        <authorList>
            <person name="Adam R.D."/>
            <person name="Dahlstrom E.W."/>
            <person name="Martens C.A."/>
            <person name="Bruno D.P."/>
            <person name="Barbian K.D."/>
            <person name="Ricklefs S.M."/>
            <person name="Hernandez M.M."/>
            <person name="Narla N.P."/>
            <person name="Patel R.B."/>
            <person name="Porcella S.F."/>
            <person name="Nash T.E."/>
        </authorList>
    </citation>
    <scope>NUCLEOTIDE SEQUENCE [LARGE SCALE GENOMIC DNA]</scope>
    <source>
        <strain evidence="4 5">DH</strain>
    </source>
</reference>
<dbReference type="GO" id="GO:0071038">
    <property type="term" value="P:TRAMP-dependent tRNA surveillance pathway"/>
    <property type="evidence" value="ECO:0007669"/>
    <property type="project" value="TreeGrafter"/>
</dbReference>
<dbReference type="AlphaFoldDB" id="V6TE34"/>
<feature type="domain" description="RRP4 S1" evidence="3">
    <location>
        <begin position="87"/>
        <end position="157"/>
    </location>
</feature>
<dbReference type="GO" id="GO:0000176">
    <property type="term" value="C:nuclear exosome (RNase complex)"/>
    <property type="evidence" value="ECO:0007669"/>
    <property type="project" value="TreeGrafter"/>
</dbReference>
<keyword evidence="4" id="KW-0378">Hydrolase</keyword>
<dbReference type="InterPro" id="IPR026699">
    <property type="entry name" value="Exosome_RNA_bind1/RRP40/RRP4"/>
</dbReference>
<keyword evidence="1" id="KW-0271">Exosome</keyword>
<evidence type="ECO:0000313" key="5">
    <source>
        <dbReference type="Proteomes" id="UP000018320"/>
    </source>
</evidence>
<dbReference type="VEuPathDB" id="GiardiaDB:DHA2_33022"/>
<proteinExistence type="predicted"/>
<sequence length="278" mass="30174">MLLIELTPLVKKTFAVMSRHWVHTPSNTIVWAANSVVPGEELPGVPNTSLPGQGVVRVDESFVASVVGNMKQVGKIVSVQPSCLHIYEPVTADVVLGRVVRLLPNKWVLDIGAIQHATLHIDNLNIPGIQRVRDTADESNMRQWLDVGQLISCEVKQGYALLTRSAQFGVLNHGVLVKVPPCAVGPSTTAFANLDSLNVHVILGRNGWIWISEMRNPSDTRETVRDSASPTPSKEQLQAISHVAQLLQTMCAAGERITLASILSASERHLEPGCSPKT</sequence>
<dbReference type="VEuPathDB" id="GiardiaDB:GL50581_1653"/>
<accession>V6TE34</accession>
<dbReference type="Proteomes" id="UP000018320">
    <property type="component" value="Unassembled WGS sequence"/>
</dbReference>
<evidence type="ECO:0000259" key="3">
    <source>
        <dbReference type="Pfam" id="PF21266"/>
    </source>
</evidence>
<dbReference type="GO" id="GO:0034475">
    <property type="term" value="P:U4 snRNA 3'-end processing"/>
    <property type="evidence" value="ECO:0007669"/>
    <property type="project" value="TreeGrafter"/>
</dbReference>
<dbReference type="GO" id="GO:0000467">
    <property type="term" value="P:exonucleolytic trimming to generate mature 3'-end of 5.8S rRNA from tricistronic rRNA transcript (SSU-rRNA, 5.8S rRNA, LSU-rRNA)"/>
    <property type="evidence" value="ECO:0007669"/>
    <property type="project" value="TreeGrafter"/>
</dbReference>
<dbReference type="Gene3D" id="2.40.50.140">
    <property type="entry name" value="Nucleic acid-binding proteins"/>
    <property type="match status" value="1"/>
</dbReference>
<dbReference type="PANTHER" id="PTHR21321:SF4">
    <property type="entry name" value="EXOSOME COMPLEX COMPONENT RRP4"/>
    <property type="match status" value="1"/>
</dbReference>
<dbReference type="GO" id="GO:0003723">
    <property type="term" value="F:RNA binding"/>
    <property type="evidence" value="ECO:0007669"/>
    <property type="project" value="UniProtKB-KW"/>
</dbReference>
<evidence type="ECO:0000313" key="4">
    <source>
        <dbReference type="EMBL" id="ESU37106.1"/>
    </source>
</evidence>
<comment type="caution">
    <text evidence="4">The sequence shown here is derived from an EMBL/GenBank/DDBJ whole genome shotgun (WGS) entry which is preliminary data.</text>
</comment>
<dbReference type="GO" id="GO:0071035">
    <property type="term" value="P:nuclear polyadenylation-dependent rRNA catabolic process"/>
    <property type="evidence" value="ECO:0007669"/>
    <property type="project" value="TreeGrafter"/>
</dbReference>
<dbReference type="GO" id="GO:0071034">
    <property type="term" value="P:CUT catabolic process"/>
    <property type="evidence" value="ECO:0007669"/>
    <property type="project" value="TreeGrafter"/>
</dbReference>